<dbReference type="InterPro" id="IPR009081">
    <property type="entry name" value="PP-bd_ACP"/>
</dbReference>
<dbReference type="GO" id="GO:0008610">
    <property type="term" value="P:lipid biosynthetic process"/>
    <property type="evidence" value="ECO:0007669"/>
    <property type="project" value="UniProtKB-ARBA"/>
</dbReference>
<name>A0A8J3R117_9ACTN</name>
<feature type="domain" description="Carrier" evidence="4">
    <location>
        <begin position="963"/>
        <end position="1038"/>
    </location>
</feature>
<comment type="caution">
    <text evidence="5">The sequence shown here is derived from an EMBL/GenBank/DDBJ whole genome shotgun (WGS) entry which is preliminary data.</text>
</comment>
<dbReference type="InterPro" id="IPR010071">
    <property type="entry name" value="AA_adenyl_dom"/>
</dbReference>
<evidence type="ECO:0000259" key="4">
    <source>
        <dbReference type="PROSITE" id="PS50075"/>
    </source>
</evidence>
<dbReference type="CDD" id="cd05930">
    <property type="entry name" value="A_NRPS"/>
    <property type="match status" value="1"/>
</dbReference>
<dbReference type="PROSITE" id="PS00012">
    <property type="entry name" value="PHOSPHOPANTETHEINE"/>
    <property type="match status" value="1"/>
</dbReference>
<evidence type="ECO:0000256" key="3">
    <source>
        <dbReference type="ARBA" id="ARBA00022553"/>
    </source>
</evidence>
<dbReference type="EMBL" id="BONZ01000083">
    <property type="protein sequence ID" value="GIH19628.1"/>
    <property type="molecule type" value="Genomic_DNA"/>
</dbReference>
<evidence type="ECO:0000256" key="1">
    <source>
        <dbReference type="ARBA" id="ARBA00001957"/>
    </source>
</evidence>
<dbReference type="GO" id="GO:0003824">
    <property type="term" value="F:catalytic activity"/>
    <property type="evidence" value="ECO:0007669"/>
    <property type="project" value="InterPro"/>
</dbReference>
<reference evidence="5" key="1">
    <citation type="submission" date="2021-01" db="EMBL/GenBank/DDBJ databases">
        <title>Whole genome shotgun sequence of Rugosimonospora africana NBRC 104875.</title>
        <authorList>
            <person name="Komaki H."/>
            <person name="Tamura T."/>
        </authorList>
    </citation>
    <scope>NUCLEOTIDE SEQUENCE</scope>
    <source>
        <strain evidence="5">NBRC 104875</strain>
    </source>
</reference>
<dbReference type="InterPro" id="IPR025110">
    <property type="entry name" value="AMP-bd_C"/>
</dbReference>
<dbReference type="RefSeq" id="WP_203923081.1">
    <property type="nucleotide sequence ID" value="NZ_BONZ01000083.1"/>
</dbReference>
<dbReference type="InterPro" id="IPR045851">
    <property type="entry name" value="AMP-bd_C_sf"/>
</dbReference>
<evidence type="ECO:0000256" key="2">
    <source>
        <dbReference type="ARBA" id="ARBA00022450"/>
    </source>
</evidence>
<dbReference type="InterPro" id="IPR000873">
    <property type="entry name" value="AMP-dep_synth/lig_dom"/>
</dbReference>
<keyword evidence="2" id="KW-0596">Phosphopantetheine</keyword>
<proteinExistence type="predicted"/>
<protein>
    <recommendedName>
        <fullName evidence="4">Carrier domain-containing protein</fullName>
    </recommendedName>
</protein>
<dbReference type="GO" id="GO:0044550">
    <property type="term" value="P:secondary metabolite biosynthetic process"/>
    <property type="evidence" value="ECO:0007669"/>
    <property type="project" value="TreeGrafter"/>
</dbReference>
<evidence type="ECO:0000313" key="5">
    <source>
        <dbReference type="EMBL" id="GIH19628.1"/>
    </source>
</evidence>
<dbReference type="Proteomes" id="UP000642748">
    <property type="component" value="Unassembled WGS sequence"/>
</dbReference>
<dbReference type="SMART" id="SM00823">
    <property type="entry name" value="PKS_PP"/>
    <property type="match status" value="1"/>
</dbReference>
<dbReference type="Gene3D" id="3.40.50.1820">
    <property type="entry name" value="alpha/beta hydrolase"/>
    <property type="match status" value="1"/>
</dbReference>
<dbReference type="InterPro" id="IPR020845">
    <property type="entry name" value="AMP-binding_CS"/>
</dbReference>
<keyword evidence="3" id="KW-0597">Phosphoprotein</keyword>
<dbReference type="InterPro" id="IPR020806">
    <property type="entry name" value="PKS_PP-bd"/>
</dbReference>
<dbReference type="InterPro" id="IPR023213">
    <property type="entry name" value="CAT-like_dom_sf"/>
</dbReference>
<dbReference type="AlphaFoldDB" id="A0A8J3R117"/>
<dbReference type="Pfam" id="PF00550">
    <property type="entry name" value="PP-binding"/>
    <property type="match status" value="1"/>
</dbReference>
<dbReference type="Gene3D" id="2.30.38.10">
    <property type="entry name" value="Luciferase, Domain 3"/>
    <property type="match status" value="1"/>
</dbReference>
<dbReference type="GO" id="GO:0031177">
    <property type="term" value="F:phosphopantetheine binding"/>
    <property type="evidence" value="ECO:0007669"/>
    <property type="project" value="InterPro"/>
</dbReference>
<dbReference type="Gene3D" id="3.30.300.30">
    <property type="match status" value="1"/>
</dbReference>
<dbReference type="Pfam" id="PF13193">
    <property type="entry name" value="AMP-binding_C"/>
    <property type="match status" value="1"/>
</dbReference>
<dbReference type="SUPFAM" id="SSF52777">
    <property type="entry name" value="CoA-dependent acyltransferases"/>
    <property type="match status" value="2"/>
</dbReference>
<dbReference type="Gene3D" id="3.30.559.30">
    <property type="entry name" value="Nonribosomal peptide synthetase, condensation domain"/>
    <property type="match status" value="1"/>
</dbReference>
<dbReference type="PANTHER" id="PTHR45527:SF1">
    <property type="entry name" value="FATTY ACID SYNTHASE"/>
    <property type="match status" value="1"/>
</dbReference>
<dbReference type="InterPro" id="IPR036736">
    <property type="entry name" value="ACP-like_sf"/>
</dbReference>
<dbReference type="Gene3D" id="3.40.50.980">
    <property type="match status" value="2"/>
</dbReference>
<dbReference type="InterPro" id="IPR029058">
    <property type="entry name" value="AB_hydrolase_fold"/>
</dbReference>
<dbReference type="Pfam" id="PF00668">
    <property type="entry name" value="Condensation"/>
    <property type="match status" value="1"/>
</dbReference>
<dbReference type="PROSITE" id="PS00455">
    <property type="entry name" value="AMP_BINDING"/>
    <property type="match status" value="1"/>
</dbReference>
<dbReference type="InterPro" id="IPR001242">
    <property type="entry name" value="Condensation_dom"/>
</dbReference>
<accession>A0A8J3R117</accession>
<dbReference type="PANTHER" id="PTHR45527">
    <property type="entry name" value="NONRIBOSOMAL PEPTIDE SYNTHETASE"/>
    <property type="match status" value="1"/>
</dbReference>
<organism evidence="5 6">
    <name type="scientific">Rugosimonospora africana</name>
    <dbReference type="NCBI Taxonomy" id="556532"/>
    <lineage>
        <taxon>Bacteria</taxon>
        <taxon>Bacillati</taxon>
        <taxon>Actinomycetota</taxon>
        <taxon>Actinomycetes</taxon>
        <taxon>Micromonosporales</taxon>
        <taxon>Micromonosporaceae</taxon>
        <taxon>Rugosimonospora</taxon>
    </lineage>
</organism>
<sequence length="1043" mass="112447">MDGGASDPVAATMPAAVGAAEEGLWLLQDLARGVGVSNLAMSLRLSYRVDDDTLGRSLEFLLQRHPVLSSSFPLVDGVIVRDDRRSWPATALLKPFEAGDEGELRSQLVASAGEAFDLQSGPLIRLAHGHPPDGTTALALVVHHLIADGSTLRVLVEELLSCIVALRASGELPALAAAAPHAPPAAAPKPESLSYWQEHVRGYQPAGATLDAARATLDLPSFRAHRVTRRLPPSTADAIRALRRRLRATDHIVLLSAYYVDLVRHGASLDLVVGMLTSTRGPAEREAVGFHVNTVPLRLAVDPTATFGDVVAATRTAMVGALPHIGVPYEALLRQKVTFAEPADWWRSRLFRHLFNFRLADSVDIDTRGQATVEEIHHGYGQHDLELNLERHGNDFIAKLVYGVDAHDHRFAEALLARYEHIVETAHRFPDLPILDYDLRTGDDLAIVADANDTARAWEEPSRVLAQIVRRGEDASDSVAVIEDGATVTYRQLLAAAELTRRLLVDAGVSPGDVVALAARRAASTAACVLGIWAAGAAYLPIDPAHPTHRLGFQLDELGCRTIVNAVDLDAELTRGRAVVVSPEPARLTAAEPLEPVHAPQADLAYVIYTSGSTGTPKGVRLTHRNLSNVVNHFRALLHADRTARGLWLTTFSFDISALELLLPLVAGGTVVVAGDDIRATPEAVLALIERHRVDIVQATPTSWRLFGPAAAGRLTGRRVLCGGEPLSPDLARVLRATGARVYNVYGPTETTIWSTVATVTDPTRRGVSIGRPLANTRVEVLDGRGRPVPPFIKGELCIGGTGVADGYWGRPELTAEKFVTVDTLGRCYRTGDTASWTADGDLVLHGRGDRQVKIRAHRIELGEVEHAVCRHPHISGAAAVAHPADEPRALVVYAESTDPRLTAEAVWEFATEQLPAYALPEHVVLVDRLPTTPNGKVDVVALSRRAGDDVDQPVRPADAPPGDDTGRLNDLIQAWRSILGKSDVDSRTHFFLSGGNSLMALKLIAEIDRRVGQRIRLMTLLSAPTPARLTAALGREDRQTAS</sequence>
<dbReference type="GO" id="GO:0043041">
    <property type="term" value="P:amino acid activation for nonribosomal peptide biosynthetic process"/>
    <property type="evidence" value="ECO:0007669"/>
    <property type="project" value="TreeGrafter"/>
</dbReference>
<gene>
    <name evidence="5" type="ORF">Raf01_78000</name>
</gene>
<dbReference type="PROSITE" id="PS50075">
    <property type="entry name" value="CARRIER"/>
    <property type="match status" value="1"/>
</dbReference>
<evidence type="ECO:0000313" key="6">
    <source>
        <dbReference type="Proteomes" id="UP000642748"/>
    </source>
</evidence>
<keyword evidence="6" id="KW-1185">Reference proteome</keyword>
<dbReference type="GO" id="GO:0005737">
    <property type="term" value="C:cytoplasm"/>
    <property type="evidence" value="ECO:0007669"/>
    <property type="project" value="TreeGrafter"/>
</dbReference>
<dbReference type="Pfam" id="PF00501">
    <property type="entry name" value="AMP-binding"/>
    <property type="match status" value="1"/>
</dbReference>
<dbReference type="InterPro" id="IPR006162">
    <property type="entry name" value="Ppantetheine_attach_site"/>
</dbReference>
<dbReference type="SUPFAM" id="SSF47336">
    <property type="entry name" value="ACP-like"/>
    <property type="match status" value="1"/>
</dbReference>
<dbReference type="SUPFAM" id="SSF56801">
    <property type="entry name" value="Acetyl-CoA synthetase-like"/>
    <property type="match status" value="1"/>
</dbReference>
<dbReference type="Gene3D" id="3.30.559.10">
    <property type="entry name" value="Chloramphenicol acetyltransferase-like domain"/>
    <property type="match status" value="1"/>
</dbReference>
<dbReference type="NCBIfam" id="TIGR01733">
    <property type="entry name" value="AA-adenyl-dom"/>
    <property type="match status" value="1"/>
</dbReference>
<comment type="cofactor">
    <cofactor evidence="1">
        <name>pantetheine 4'-phosphate</name>
        <dbReference type="ChEBI" id="CHEBI:47942"/>
    </cofactor>
</comment>